<proteinExistence type="predicted"/>
<accession>H5UPG9</accession>
<dbReference type="EMBL" id="BAFE01000020">
    <property type="protein sequence ID" value="GAB47627.1"/>
    <property type="molecule type" value="Genomic_DNA"/>
</dbReference>
<dbReference type="SUPFAM" id="SSF50800">
    <property type="entry name" value="PK beta-barrel domain-like"/>
    <property type="match status" value="1"/>
</dbReference>
<organism evidence="1 2">
    <name type="scientific">Mobilicoccus pelagius NBRC 104925</name>
    <dbReference type="NCBI Taxonomy" id="1089455"/>
    <lineage>
        <taxon>Bacteria</taxon>
        <taxon>Bacillati</taxon>
        <taxon>Actinomycetota</taxon>
        <taxon>Actinomycetes</taxon>
        <taxon>Micrococcales</taxon>
        <taxon>Dermatophilaceae</taxon>
        <taxon>Mobilicoccus</taxon>
    </lineage>
</organism>
<sequence>MCDMDLLRPVIGGTVLILAIYPEKDAPGRSLQKARIETEGLEGDRRKKRAVHLVGRGHQPEVTRANVFLDVADEELQNVVGQEVRLGTALLRVTELPKNCPGVYAEVVRPGVVAAGDRLS</sequence>
<evidence type="ECO:0000313" key="1">
    <source>
        <dbReference type="EMBL" id="GAB47627.1"/>
    </source>
</evidence>
<keyword evidence="2" id="KW-1185">Reference proteome</keyword>
<protein>
    <recommendedName>
        <fullName evidence="3">MOSC domain-containing protein</fullName>
    </recommendedName>
</protein>
<gene>
    <name evidence="1" type="ORF">MOPEL_021_00640</name>
</gene>
<dbReference type="eggNOG" id="ENOG502ZP12">
    <property type="taxonomic scope" value="Bacteria"/>
</dbReference>
<comment type="caution">
    <text evidence="1">The sequence shown here is derived from an EMBL/GenBank/DDBJ whole genome shotgun (WGS) entry which is preliminary data.</text>
</comment>
<dbReference type="InterPro" id="IPR011037">
    <property type="entry name" value="Pyrv_Knase-like_insert_dom_sf"/>
</dbReference>
<evidence type="ECO:0000313" key="2">
    <source>
        <dbReference type="Proteomes" id="UP000004367"/>
    </source>
</evidence>
<dbReference type="STRING" id="1089455.MOPEL_021_00640"/>
<reference evidence="1 2" key="1">
    <citation type="submission" date="2012-02" db="EMBL/GenBank/DDBJ databases">
        <title>Whole genome shotgun sequence of Mobilicoccus pelagius NBRC 104925.</title>
        <authorList>
            <person name="Yoshida Y."/>
            <person name="Hosoyama A."/>
            <person name="Tsuchikane K."/>
            <person name="Katsumata H."/>
            <person name="Yamazaki S."/>
            <person name="Fujita N."/>
        </authorList>
    </citation>
    <scope>NUCLEOTIDE SEQUENCE [LARGE SCALE GENOMIC DNA]</scope>
    <source>
        <strain evidence="1 2">NBRC 104925</strain>
    </source>
</reference>
<dbReference type="AlphaFoldDB" id="H5UPG9"/>
<dbReference type="Proteomes" id="UP000004367">
    <property type="component" value="Unassembled WGS sequence"/>
</dbReference>
<evidence type="ECO:0008006" key="3">
    <source>
        <dbReference type="Google" id="ProtNLM"/>
    </source>
</evidence>
<name>H5UPG9_9MICO</name>